<feature type="repeat" description="Pumilio" evidence="4">
    <location>
        <begin position="396"/>
        <end position="431"/>
    </location>
</feature>
<feature type="repeat" description="Pumilio" evidence="4">
    <location>
        <begin position="652"/>
        <end position="689"/>
    </location>
</feature>
<dbReference type="FunFam" id="1.25.10.10:FF:000237">
    <property type="entry name" value="Pumilio homolog 9"/>
    <property type="match status" value="1"/>
</dbReference>
<dbReference type="InterPro" id="IPR001313">
    <property type="entry name" value="Pumilio_RNA-bd_rpt"/>
</dbReference>
<dbReference type="EMBL" id="GDJX01005524">
    <property type="protein sequence ID" value="JAT62412.1"/>
    <property type="molecule type" value="Transcribed_RNA"/>
</dbReference>
<evidence type="ECO:0000313" key="6">
    <source>
        <dbReference type="EMBL" id="JAT62412.1"/>
    </source>
</evidence>
<accession>A0A1D1Z6H3</accession>
<proteinExistence type="predicted"/>
<dbReference type="Pfam" id="PF22493">
    <property type="entry name" value="PUF_NOP9"/>
    <property type="match status" value="1"/>
</dbReference>
<reference evidence="6" key="1">
    <citation type="submission" date="2015-07" db="EMBL/GenBank/DDBJ databases">
        <title>Transcriptome Assembly of Anthurium amnicola.</title>
        <authorList>
            <person name="Suzuki J."/>
        </authorList>
    </citation>
    <scope>NUCLEOTIDE SEQUENCE</scope>
</reference>
<dbReference type="Pfam" id="PF00806">
    <property type="entry name" value="PUF"/>
    <property type="match status" value="1"/>
</dbReference>
<dbReference type="InterPro" id="IPR033712">
    <property type="entry name" value="Pumilio_RNA-bd"/>
</dbReference>
<organism evidence="6">
    <name type="scientific">Anthurium amnicola</name>
    <dbReference type="NCBI Taxonomy" id="1678845"/>
    <lineage>
        <taxon>Eukaryota</taxon>
        <taxon>Viridiplantae</taxon>
        <taxon>Streptophyta</taxon>
        <taxon>Embryophyta</taxon>
        <taxon>Tracheophyta</taxon>
        <taxon>Spermatophyta</taxon>
        <taxon>Magnoliopsida</taxon>
        <taxon>Liliopsida</taxon>
        <taxon>Araceae</taxon>
        <taxon>Pothoideae</taxon>
        <taxon>Potheae</taxon>
        <taxon>Anthurium</taxon>
    </lineage>
</organism>
<sequence>MRQGMMREVAEMEVPSMEAARAAPPLLQNQRRPPQGRRGVVEQGMVQLHGHGVWGGLAHQGHSPRLPILEMYDAGGRPAPPPRRDAAVMPHLSLEEPNPVSTPWYASPASGVGQRGELGFLDRLRSLRIGEEGDPEAAAMLGVGVSNPVDPYGIWLRPGDRNPVALPDQEKPVSSSSQQHCHLASSWLKPCRFPHRLDTPSFCADGLCSEPINLLTSDGTWSDLQLLRKDLGSGRNRCQTAAPPAADPLFSVERGEGIEGFLASQKKRTGCSDHFDVSTPPILPQTGVPNSPSGFSILTQQKGFSSNDCRLQPVTPVRSPKGIKVFPCEDSFIIQGNEIRCLTSSNGCGLQRERKGAHTDCRLNPVGAAVVNMENFQIRGTRYLPFLVPKYQSLMDIQGFMSLAAKDQHGCRFLQRKFDEGTYQEKEMIFNEIIDHVTELMVNPFGNYLMQKVLDVCTDDQRLEIIHVLTKDPTELVRISLSMHGTRAVQRLIETLKNRKETALVISALQPGFLSLIKDPNGNHVIQRCLQYFSYDDSKFIFDAAARHCVDIARHRHGCCVLQRCIAHSTGQHQVKLLAEVSRNGLTLAQDAYGNYAVQYILDMKNPLAIQNLKSEFKGKYVHLSMQKFSSNVVEKCLSVFDEIGRRRIISELLSVTCFEQLMQDPYANYVIQAALLVCKGHARSLLVDAIRPHDAVLRTSPYCKRIFNLLKK</sequence>
<dbReference type="PANTHER" id="PTHR12537:SF13">
    <property type="entry name" value="PUMILIO HOMOLOGY DOMAIN FAMILY MEMBER 4"/>
    <property type="match status" value="1"/>
</dbReference>
<dbReference type="GO" id="GO:0006417">
    <property type="term" value="P:regulation of translation"/>
    <property type="evidence" value="ECO:0007669"/>
    <property type="project" value="UniProtKB-KW"/>
</dbReference>
<evidence type="ECO:0000256" key="3">
    <source>
        <dbReference type="ARBA" id="ARBA00058490"/>
    </source>
</evidence>
<comment type="function">
    <text evidence="3">Sequence-specific RNA-binding protein that regulates translation and mRNA stability by binding the 3'-UTR of target mRNAs.</text>
</comment>
<feature type="repeat" description="Pumilio" evidence="4">
    <location>
        <begin position="432"/>
        <end position="467"/>
    </location>
</feature>
<dbReference type="SMART" id="SM00025">
    <property type="entry name" value="Pumilio"/>
    <property type="match status" value="8"/>
</dbReference>
<dbReference type="InterPro" id="IPR016024">
    <property type="entry name" value="ARM-type_fold"/>
</dbReference>
<dbReference type="PROSITE" id="PS50303">
    <property type="entry name" value="PUM_HD"/>
    <property type="match status" value="1"/>
</dbReference>
<dbReference type="SUPFAM" id="SSF48371">
    <property type="entry name" value="ARM repeat"/>
    <property type="match status" value="1"/>
</dbReference>
<feature type="domain" description="PUM-HD" evidence="5">
    <location>
        <begin position="373"/>
        <end position="713"/>
    </location>
</feature>
<feature type="repeat" description="Pumilio" evidence="4">
    <location>
        <begin position="616"/>
        <end position="651"/>
    </location>
</feature>
<dbReference type="GO" id="GO:0003729">
    <property type="term" value="F:mRNA binding"/>
    <property type="evidence" value="ECO:0007669"/>
    <property type="project" value="TreeGrafter"/>
</dbReference>
<dbReference type="InterPro" id="IPR033133">
    <property type="entry name" value="PUM-HD"/>
</dbReference>
<keyword evidence="1" id="KW-0677">Repeat</keyword>
<feature type="repeat" description="Pumilio" evidence="4">
    <location>
        <begin position="580"/>
        <end position="615"/>
    </location>
</feature>
<dbReference type="PANTHER" id="PTHR12537">
    <property type="entry name" value="RNA BINDING PROTEIN PUMILIO-RELATED"/>
    <property type="match status" value="1"/>
</dbReference>
<evidence type="ECO:0000259" key="5">
    <source>
        <dbReference type="PROSITE" id="PS50303"/>
    </source>
</evidence>
<dbReference type="Gene3D" id="1.25.10.10">
    <property type="entry name" value="Leucine-rich Repeat Variant"/>
    <property type="match status" value="1"/>
</dbReference>
<dbReference type="AlphaFoldDB" id="A0A1D1Z6H3"/>
<dbReference type="GO" id="GO:0005737">
    <property type="term" value="C:cytoplasm"/>
    <property type="evidence" value="ECO:0007669"/>
    <property type="project" value="TreeGrafter"/>
</dbReference>
<dbReference type="InterPro" id="IPR011989">
    <property type="entry name" value="ARM-like"/>
</dbReference>
<evidence type="ECO:0000256" key="1">
    <source>
        <dbReference type="ARBA" id="ARBA00022737"/>
    </source>
</evidence>
<feature type="repeat" description="Pumilio" evidence="4">
    <location>
        <begin position="544"/>
        <end position="579"/>
    </location>
</feature>
<gene>
    <name evidence="6" type="primary">APUM7_1</name>
    <name evidence="6" type="ORF">g.112293</name>
</gene>
<evidence type="ECO:0000256" key="4">
    <source>
        <dbReference type="PROSITE-ProRule" id="PRU00317"/>
    </source>
</evidence>
<dbReference type="PROSITE" id="PS50302">
    <property type="entry name" value="PUM"/>
    <property type="match status" value="8"/>
</dbReference>
<dbReference type="CDD" id="cd07920">
    <property type="entry name" value="Pumilio"/>
    <property type="match status" value="1"/>
</dbReference>
<name>A0A1D1Z6H3_9ARAE</name>
<feature type="repeat" description="Pumilio" evidence="4">
    <location>
        <begin position="508"/>
        <end position="543"/>
    </location>
</feature>
<keyword evidence="2" id="KW-0810">Translation regulation</keyword>
<protein>
    <submittedName>
        <fullName evidence="6">Putative pumilio 7, chloroplastic</fullName>
    </submittedName>
</protein>
<feature type="repeat" description="Pumilio" evidence="4">
    <location>
        <begin position="468"/>
        <end position="507"/>
    </location>
</feature>
<evidence type="ECO:0000256" key="2">
    <source>
        <dbReference type="ARBA" id="ARBA00022845"/>
    </source>
</evidence>